<dbReference type="AlphaFoldDB" id="A0A9P7NGG2"/>
<keyword evidence="3" id="KW-1185">Reference proteome</keyword>
<reference evidence="2" key="1">
    <citation type="journal article" date="2020" name="bioRxiv">
        <title>Whole genome comparisons of ergot fungi reveals the divergence and evolution of species within the genus Claviceps are the result of varying mechanisms driving genome evolution and host range expansion.</title>
        <authorList>
            <person name="Wyka S.A."/>
            <person name="Mondo S.J."/>
            <person name="Liu M."/>
            <person name="Dettman J."/>
            <person name="Nalam V."/>
            <person name="Broders K.D."/>
        </authorList>
    </citation>
    <scope>NUCLEOTIDE SEQUENCE</scope>
    <source>
        <strain evidence="2">CCC 602</strain>
    </source>
</reference>
<comment type="caution">
    <text evidence="2">The sequence shown here is derived from an EMBL/GenBank/DDBJ whole genome shotgun (WGS) entry which is preliminary data.</text>
</comment>
<protein>
    <submittedName>
        <fullName evidence="2">Uncharacterized protein</fullName>
    </submittedName>
</protein>
<sequence>MTGLEDGAGADLISRGRKRSRNAEQLAIDAPSVNTQERYSVFGPLSYSREGGSPAPGPAPEPGPCGKRSKAVVFTKGIFGRKRARSPTPPPPPPALLIQEPVKLKFLFVGDHGSGQTALLYRTAFGYFPDTTAIVKTTYETYTLDKPHLPAQIEL</sequence>
<dbReference type="OrthoDB" id="25896at2759"/>
<organism evidence="2 3">
    <name type="scientific">Claviceps pusilla</name>
    <dbReference type="NCBI Taxonomy" id="123648"/>
    <lineage>
        <taxon>Eukaryota</taxon>
        <taxon>Fungi</taxon>
        <taxon>Dikarya</taxon>
        <taxon>Ascomycota</taxon>
        <taxon>Pezizomycotina</taxon>
        <taxon>Sordariomycetes</taxon>
        <taxon>Hypocreomycetidae</taxon>
        <taxon>Hypocreales</taxon>
        <taxon>Clavicipitaceae</taxon>
        <taxon>Claviceps</taxon>
    </lineage>
</organism>
<evidence type="ECO:0000313" key="3">
    <source>
        <dbReference type="Proteomes" id="UP000748025"/>
    </source>
</evidence>
<name>A0A9P7NGG2_9HYPO</name>
<feature type="region of interest" description="Disordered" evidence="1">
    <location>
        <begin position="1"/>
        <end position="67"/>
    </location>
</feature>
<evidence type="ECO:0000313" key="2">
    <source>
        <dbReference type="EMBL" id="KAG6014909.1"/>
    </source>
</evidence>
<accession>A0A9P7NGG2</accession>
<evidence type="ECO:0000256" key="1">
    <source>
        <dbReference type="SAM" id="MobiDB-lite"/>
    </source>
</evidence>
<proteinExistence type="predicted"/>
<dbReference type="EMBL" id="SRPW01000406">
    <property type="protein sequence ID" value="KAG6014909.1"/>
    <property type="molecule type" value="Genomic_DNA"/>
</dbReference>
<gene>
    <name evidence="2" type="ORF">E4U43_006013</name>
</gene>
<dbReference type="Proteomes" id="UP000748025">
    <property type="component" value="Unassembled WGS sequence"/>
</dbReference>